<dbReference type="PANTHER" id="PTHR11527">
    <property type="entry name" value="HEAT-SHOCK PROTEIN 20 FAMILY MEMBER"/>
    <property type="match status" value="1"/>
</dbReference>
<dbReference type="PROSITE" id="PS01031">
    <property type="entry name" value="SHSP"/>
    <property type="match status" value="1"/>
</dbReference>
<evidence type="ECO:0000313" key="5">
    <source>
        <dbReference type="Proteomes" id="UP001520654"/>
    </source>
</evidence>
<sequence>MTLPVRHRPGRLVERAFPSLGWGEPMAAEFDELFERMNQFLASAAPSGAWAPLAEMHETDDAYVVEAEVPGIKDEDIDVEIGDRELSITGEYKEREREGVLRRTTRRTGRFEYRALLPFDVKAEAVTATMADGVLTVTVPKAEASKPRHIEITSG</sequence>
<organism evidence="4 5">
    <name type="scientific">Streptomyces flavotricini</name>
    <dbReference type="NCBI Taxonomy" id="66888"/>
    <lineage>
        <taxon>Bacteria</taxon>
        <taxon>Bacillati</taxon>
        <taxon>Actinomycetota</taxon>
        <taxon>Actinomycetes</taxon>
        <taxon>Kitasatosporales</taxon>
        <taxon>Streptomycetaceae</taxon>
        <taxon>Streptomyces</taxon>
    </lineage>
</organism>
<name>A0ABS8DWU9_9ACTN</name>
<evidence type="ECO:0000256" key="1">
    <source>
        <dbReference type="PROSITE-ProRule" id="PRU00285"/>
    </source>
</evidence>
<feature type="domain" description="SHSP" evidence="3">
    <location>
        <begin position="44"/>
        <end position="155"/>
    </location>
</feature>
<evidence type="ECO:0000256" key="2">
    <source>
        <dbReference type="RuleBase" id="RU003616"/>
    </source>
</evidence>
<protein>
    <submittedName>
        <fullName evidence="4">Hsp20/alpha crystallin family protein</fullName>
    </submittedName>
</protein>
<dbReference type="Pfam" id="PF00011">
    <property type="entry name" value="HSP20"/>
    <property type="match status" value="1"/>
</dbReference>
<dbReference type="InterPro" id="IPR008978">
    <property type="entry name" value="HSP20-like_chaperone"/>
</dbReference>
<dbReference type="InterPro" id="IPR031107">
    <property type="entry name" value="Small_HSP"/>
</dbReference>
<dbReference type="InterPro" id="IPR002068">
    <property type="entry name" value="A-crystallin/Hsp20_dom"/>
</dbReference>
<comment type="similarity">
    <text evidence="1 2">Belongs to the small heat shock protein (HSP20) family.</text>
</comment>
<dbReference type="Proteomes" id="UP001520654">
    <property type="component" value="Unassembled WGS sequence"/>
</dbReference>
<accession>A0ABS8DWU9</accession>
<dbReference type="Gene3D" id="2.60.40.790">
    <property type="match status" value="1"/>
</dbReference>
<reference evidence="4 5" key="1">
    <citation type="submission" date="2021-08" db="EMBL/GenBank/DDBJ databases">
        <title>Genomic Architecture of Streptomyces flavotricini NGL1 and Streptomyces erythrochromogenes HMS4 With Differential Plant Beneficial attributes and laccase production capabilities.</title>
        <authorList>
            <person name="Salwan R."/>
            <person name="Kaur R."/>
            <person name="Sharma V."/>
        </authorList>
    </citation>
    <scope>NUCLEOTIDE SEQUENCE [LARGE SCALE GENOMIC DNA]</scope>
    <source>
        <strain evidence="4 5">NGL1</strain>
    </source>
</reference>
<comment type="caution">
    <text evidence="4">The sequence shown here is derived from an EMBL/GenBank/DDBJ whole genome shotgun (WGS) entry which is preliminary data.</text>
</comment>
<proteinExistence type="inferred from homology"/>
<keyword evidence="5" id="KW-1185">Reference proteome</keyword>
<evidence type="ECO:0000259" key="3">
    <source>
        <dbReference type="PROSITE" id="PS01031"/>
    </source>
</evidence>
<evidence type="ECO:0000313" key="4">
    <source>
        <dbReference type="EMBL" id="MCC0093291.1"/>
    </source>
</evidence>
<dbReference type="RefSeq" id="WP_229333950.1">
    <property type="nucleotide sequence ID" value="NZ_JAINUL010000001.1"/>
</dbReference>
<gene>
    <name evidence="4" type="ORF">K7B10_00405</name>
</gene>
<dbReference type="EMBL" id="JAINUL010000001">
    <property type="protein sequence ID" value="MCC0093291.1"/>
    <property type="molecule type" value="Genomic_DNA"/>
</dbReference>
<dbReference type="SUPFAM" id="SSF49764">
    <property type="entry name" value="HSP20-like chaperones"/>
    <property type="match status" value="1"/>
</dbReference>
<dbReference type="CDD" id="cd06464">
    <property type="entry name" value="ACD_sHsps-like"/>
    <property type="match status" value="1"/>
</dbReference>